<dbReference type="Gene3D" id="3.30.450.40">
    <property type="match status" value="1"/>
</dbReference>
<keyword evidence="21" id="KW-1185">Reference proteome</keyword>
<keyword evidence="15" id="KW-0175">Coiled coil</keyword>
<evidence type="ECO:0000256" key="10">
    <source>
        <dbReference type="ARBA" id="ARBA00022840"/>
    </source>
</evidence>
<evidence type="ECO:0000259" key="19">
    <source>
        <dbReference type="PROSITE" id="PS50885"/>
    </source>
</evidence>
<organism evidence="20 21">
    <name type="scientific">Brevibacillus invocatus</name>
    <dbReference type="NCBI Taxonomy" id="173959"/>
    <lineage>
        <taxon>Bacteria</taxon>
        <taxon>Bacillati</taxon>
        <taxon>Bacillota</taxon>
        <taxon>Bacilli</taxon>
        <taxon>Bacillales</taxon>
        <taxon>Paenibacillaceae</taxon>
        <taxon>Brevibacillus</taxon>
    </lineage>
</organism>
<dbReference type="Pfam" id="PF00512">
    <property type="entry name" value="HisKA"/>
    <property type="match status" value="1"/>
</dbReference>
<dbReference type="CDD" id="cd06225">
    <property type="entry name" value="HAMP"/>
    <property type="match status" value="1"/>
</dbReference>
<dbReference type="CDD" id="cd16922">
    <property type="entry name" value="HATPase_EvgS-ArcB-TorS-like"/>
    <property type="match status" value="1"/>
</dbReference>
<evidence type="ECO:0000256" key="7">
    <source>
        <dbReference type="ARBA" id="ARBA00022679"/>
    </source>
</evidence>
<evidence type="ECO:0000259" key="17">
    <source>
        <dbReference type="PROSITE" id="PS50109"/>
    </source>
</evidence>
<keyword evidence="9" id="KW-0418">Kinase</keyword>
<name>A0A3M8CF90_9BACL</name>
<dbReference type="EC" id="2.7.13.3" evidence="4"/>
<keyword evidence="6 14" id="KW-0597">Phosphoprotein</keyword>
<dbReference type="InterPro" id="IPR029016">
    <property type="entry name" value="GAF-like_dom_sf"/>
</dbReference>
<dbReference type="SUPFAM" id="SSF55781">
    <property type="entry name" value="GAF domain-like"/>
    <property type="match status" value="1"/>
</dbReference>
<dbReference type="Pfam" id="PF00672">
    <property type="entry name" value="HAMP"/>
    <property type="match status" value="1"/>
</dbReference>
<protein>
    <recommendedName>
        <fullName evidence="13">Circadian input-output histidine kinase CikA</fullName>
        <ecNumber evidence="4">2.7.13.3</ecNumber>
    </recommendedName>
</protein>
<dbReference type="InterPro" id="IPR024478">
    <property type="entry name" value="HlyB_4HB_MCP"/>
</dbReference>
<evidence type="ECO:0000259" key="18">
    <source>
        <dbReference type="PROSITE" id="PS50110"/>
    </source>
</evidence>
<evidence type="ECO:0000256" key="6">
    <source>
        <dbReference type="ARBA" id="ARBA00022553"/>
    </source>
</evidence>
<feature type="coiled-coil region" evidence="15">
    <location>
        <begin position="437"/>
        <end position="503"/>
    </location>
</feature>
<feature type="domain" description="HAMP" evidence="19">
    <location>
        <begin position="207"/>
        <end position="261"/>
    </location>
</feature>
<dbReference type="CDD" id="cd00082">
    <property type="entry name" value="HisKA"/>
    <property type="match status" value="1"/>
</dbReference>
<feature type="domain" description="Histidine kinase" evidence="17">
    <location>
        <begin position="513"/>
        <end position="737"/>
    </location>
</feature>
<dbReference type="PANTHER" id="PTHR45339:SF1">
    <property type="entry name" value="HYBRID SIGNAL TRANSDUCTION HISTIDINE KINASE J"/>
    <property type="match status" value="1"/>
</dbReference>
<evidence type="ECO:0000256" key="13">
    <source>
        <dbReference type="ARBA" id="ARBA00074306"/>
    </source>
</evidence>
<sequence>MRYKTILITGFSSMVVLMFVLLAILSSIHANLSENITEIVDDRYMKVKLASEIENQVNRMSGLLTNIVLEESQANIQKEKESFKKAAYGVKAAMDSLAQSVNLQESMKILETTGYLFESYEEKSALALASAEEGQKAEAKQLIVLETRVIRDQLLRSVEDLKQVQEMLLQEAYTRTNDQYQYIQTISTIFIVSGLVFGVLVAVWTIRNMGYRLKRITSVISQVAFRTQENLPRIQMDTKDEIGDIARAFNEMAESLENHAHQEKEYKQAMRDHSWLKTQVLDVTSSCQGIQDINQLAQTLVNKITPLVNAQYAVLYVRDGQADSQRLFKAGTYGYDAEEMQVKTIEFGEGLVGQSALENKAIELSHVPDHYIQVGSGLGHAKPAELTIMPISHEGHVLGVLELATFLSYSPLQKEFLQEILRDIGTVMNSIYIHMQVSNLLKESQTLTEELQSQSEELQLQQEELRSINEKLEDQYKNAETKAKELEKAKGELERNAVQIEQASRYKSEFLANMSHELRTPLNSLLILAQILAENKDKNLTPRQVEFATTILKSGNNLLNLINDILDLSKIESGKMEIVISKVAIRDMVSYAKQHFQPIALQKGLDFKVTMSDGVPEEIETDEQRLQQILTNLLSNACKFTKQGSVQVDISMKQTDLEAASIVFAVKDTGIGISPEKQEIIFDAFQQADGTTSRKFGGTGLGLSISREMANLLGGYIHVDSEEGVGSTFTLYLPLEHVAESVVDQTFAYLEVAATASGSPEIVAVTEEDEGLKGKKALVVDDDMRNIFALTAALEERKMQVIFAENGREGIQALEEHADVDIVLMDIMMPEMDGYEAIEKIRSNPDWQQLPIIALTAKAMKYDREKCMEAGASDYISKPVNMEQLMSLMRVWLYG</sequence>
<dbReference type="OrthoDB" id="9790669at2"/>
<evidence type="ECO:0000313" key="20">
    <source>
        <dbReference type="EMBL" id="RNB74380.1"/>
    </source>
</evidence>
<evidence type="ECO:0000256" key="3">
    <source>
        <dbReference type="ARBA" id="ARBA00006402"/>
    </source>
</evidence>
<dbReference type="GO" id="GO:0000155">
    <property type="term" value="F:phosphorelay sensor kinase activity"/>
    <property type="evidence" value="ECO:0007669"/>
    <property type="project" value="InterPro"/>
</dbReference>
<dbReference type="InterPro" id="IPR036097">
    <property type="entry name" value="HisK_dim/P_sf"/>
</dbReference>
<dbReference type="CDD" id="cd17546">
    <property type="entry name" value="REC_hyHK_CKI1_RcsC-like"/>
    <property type="match status" value="1"/>
</dbReference>
<evidence type="ECO:0000313" key="21">
    <source>
        <dbReference type="Proteomes" id="UP000282028"/>
    </source>
</evidence>
<dbReference type="PRINTS" id="PR00344">
    <property type="entry name" value="BCTRLSENSOR"/>
</dbReference>
<dbReference type="InterPro" id="IPR003594">
    <property type="entry name" value="HATPase_dom"/>
</dbReference>
<evidence type="ECO:0000256" key="1">
    <source>
        <dbReference type="ARBA" id="ARBA00000085"/>
    </source>
</evidence>
<comment type="catalytic activity">
    <reaction evidence="1">
        <text>ATP + protein L-histidine = ADP + protein N-phospho-L-histidine.</text>
        <dbReference type="EC" id="2.7.13.3"/>
    </reaction>
</comment>
<evidence type="ECO:0000256" key="15">
    <source>
        <dbReference type="SAM" id="Coils"/>
    </source>
</evidence>
<keyword evidence="11" id="KW-0902">Two-component regulatory system</keyword>
<dbReference type="RefSeq" id="WP_122909239.1">
    <property type="nucleotide sequence ID" value="NZ_CBCSBE010000003.1"/>
</dbReference>
<dbReference type="InterPro" id="IPR001789">
    <property type="entry name" value="Sig_transdc_resp-reg_receiver"/>
</dbReference>
<dbReference type="InterPro" id="IPR003660">
    <property type="entry name" value="HAMP_dom"/>
</dbReference>
<keyword evidence="16" id="KW-1133">Transmembrane helix</keyword>
<comment type="caution">
    <text evidence="20">The sequence shown here is derived from an EMBL/GenBank/DDBJ whole genome shotgun (WGS) entry which is preliminary data.</text>
</comment>
<keyword evidence="10" id="KW-0067">ATP-binding</keyword>
<evidence type="ECO:0000256" key="5">
    <source>
        <dbReference type="ARBA" id="ARBA00022475"/>
    </source>
</evidence>
<dbReference type="Pfam" id="PF13185">
    <property type="entry name" value="GAF_2"/>
    <property type="match status" value="1"/>
</dbReference>
<dbReference type="PROSITE" id="PS50109">
    <property type="entry name" value="HIS_KIN"/>
    <property type="match status" value="1"/>
</dbReference>
<dbReference type="SMART" id="SM00388">
    <property type="entry name" value="HisKA"/>
    <property type="match status" value="1"/>
</dbReference>
<dbReference type="CDD" id="cd19411">
    <property type="entry name" value="MCP2201-like_sensor"/>
    <property type="match status" value="1"/>
</dbReference>
<dbReference type="PROSITE" id="PS50885">
    <property type="entry name" value="HAMP"/>
    <property type="match status" value="1"/>
</dbReference>
<keyword evidence="7" id="KW-0808">Transferase</keyword>
<evidence type="ECO:0000256" key="2">
    <source>
        <dbReference type="ARBA" id="ARBA00004651"/>
    </source>
</evidence>
<feature type="modified residue" description="4-aspartylphosphate" evidence="14">
    <location>
        <position position="826"/>
    </location>
</feature>
<dbReference type="Pfam" id="PF02518">
    <property type="entry name" value="HATPase_c"/>
    <property type="match status" value="1"/>
</dbReference>
<dbReference type="InterPro" id="IPR003661">
    <property type="entry name" value="HisK_dim/P_dom"/>
</dbReference>
<keyword evidence="8" id="KW-0547">Nucleotide-binding</keyword>
<dbReference type="GO" id="GO:0005886">
    <property type="term" value="C:plasma membrane"/>
    <property type="evidence" value="ECO:0007669"/>
    <property type="project" value="UniProtKB-SubCell"/>
</dbReference>
<keyword evidence="5" id="KW-1003">Cell membrane</keyword>
<dbReference type="Proteomes" id="UP000282028">
    <property type="component" value="Unassembled WGS sequence"/>
</dbReference>
<evidence type="ECO:0000256" key="4">
    <source>
        <dbReference type="ARBA" id="ARBA00012438"/>
    </source>
</evidence>
<dbReference type="SMART" id="SM00304">
    <property type="entry name" value="HAMP"/>
    <property type="match status" value="1"/>
</dbReference>
<dbReference type="Pfam" id="PF12729">
    <property type="entry name" value="4HB_MCP_1"/>
    <property type="match status" value="1"/>
</dbReference>
<evidence type="ECO:0000256" key="11">
    <source>
        <dbReference type="ARBA" id="ARBA00023012"/>
    </source>
</evidence>
<dbReference type="SUPFAM" id="SSF55874">
    <property type="entry name" value="ATPase domain of HSP90 chaperone/DNA topoisomerase II/histidine kinase"/>
    <property type="match status" value="1"/>
</dbReference>
<evidence type="ECO:0000256" key="14">
    <source>
        <dbReference type="PROSITE-ProRule" id="PRU00169"/>
    </source>
</evidence>
<gene>
    <name evidence="20" type="ORF">EDM52_12160</name>
</gene>
<feature type="domain" description="Response regulatory" evidence="18">
    <location>
        <begin position="776"/>
        <end position="893"/>
    </location>
</feature>
<dbReference type="SUPFAM" id="SSF52172">
    <property type="entry name" value="CheY-like"/>
    <property type="match status" value="1"/>
</dbReference>
<comment type="subcellular location">
    <subcellularLocation>
        <location evidence="2">Cell membrane</location>
        <topology evidence="2">Multi-pass membrane protein</topology>
    </subcellularLocation>
</comment>
<dbReference type="PROSITE" id="PS50110">
    <property type="entry name" value="RESPONSE_REGULATORY"/>
    <property type="match status" value="1"/>
</dbReference>
<dbReference type="SMART" id="SM00448">
    <property type="entry name" value="REC"/>
    <property type="match status" value="1"/>
</dbReference>
<dbReference type="PANTHER" id="PTHR45339">
    <property type="entry name" value="HYBRID SIGNAL TRANSDUCTION HISTIDINE KINASE J"/>
    <property type="match status" value="1"/>
</dbReference>
<dbReference type="InterPro" id="IPR047347">
    <property type="entry name" value="YvaQ-like_sensor"/>
</dbReference>
<dbReference type="GO" id="GO:0005524">
    <property type="term" value="F:ATP binding"/>
    <property type="evidence" value="ECO:0007669"/>
    <property type="project" value="UniProtKB-KW"/>
</dbReference>
<dbReference type="FunFam" id="3.30.565.10:FF:000010">
    <property type="entry name" value="Sensor histidine kinase RcsC"/>
    <property type="match status" value="1"/>
</dbReference>
<accession>A0A3M8CF90</accession>
<dbReference type="AlphaFoldDB" id="A0A3M8CF90"/>
<keyword evidence="12 16" id="KW-0472">Membrane</keyword>
<reference evidence="20 21" key="1">
    <citation type="submission" date="2018-10" db="EMBL/GenBank/DDBJ databases">
        <title>Phylogenomics of Brevibacillus.</title>
        <authorList>
            <person name="Dunlap C."/>
        </authorList>
    </citation>
    <scope>NUCLEOTIDE SEQUENCE [LARGE SCALE GENOMIC DNA]</scope>
    <source>
        <strain evidence="20 21">JCM 12215</strain>
    </source>
</reference>
<proteinExistence type="inferred from homology"/>
<dbReference type="InterPro" id="IPR005467">
    <property type="entry name" value="His_kinase_dom"/>
</dbReference>
<dbReference type="Pfam" id="PF00072">
    <property type="entry name" value="Response_reg"/>
    <property type="match status" value="1"/>
</dbReference>
<evidence type="ECO:0000256" key="8">
    <source>
        <dbReference type="ARBA" id="ARBA00022741"/>
    </source>
</evidence>
<dbReference type="EMBL" id="RHHR01000015">
    <property type="protein sequence ID" value="RNB74380.1"/>
    <property type="molecule type" value="Genomic_DNA"/>
</dbReference>
<evidence type="ECO:0000256" key="12">
    <source>
        <dbReference type="ARBA" id="ARBA00023136"/>
    </source>
</evidence>
<dbReference type="SUPFAM" id="SSF47384">
    <property type="entry name" value="Homodimeric domain of signal transducing histidine kinase"/>
    <property type="match status" value="1"/>
</dbReference>
<comment type="similarity">
    <text evidence="3">In the N-terminal section; belongs to the phytochrome family.</text>
</comment>
<dbReference type="Gene3D" id="3.40.50.2300">
    <property type="match status" value="1"/>
</dbReference>
<keyword evidence="16" id="KW-0812">Transmembrane</keyword>
<dbReference type="Gene3D" id="6.10.340.10">
    <property type="match status" value="1"/>
</dbReference>
<dbReference type="InterPro" id="IPR036890">
    <property type="entry name" value="HATPase_C_sf"/>
</dbReference>
<dbReference type="Gene3D" id="1.10.287.130">
    <property type="match status" value="1"/>
</dbReference>
<feature type="transmembrane region" description="Helical" evidence="16">
    <location>
        <begin position="182"/>
        <end position="206"/>
    </location>
</feature>
<dbReference type="InterPro" id="IPR004358">
    <property type="entry name" value="Sig_transdc_His_kin-like_C"/>
</dbReference>
<dbReference type="SMART" id="SM00387">
    <property type="entry name" value="HATPase_c"/>
    <property type="match status" value="1"/>
</dbReference>
<evidence type="ECO:0000256" key="9">
    <source>
        <dbReference type="ARBA" id="ARBA00022777"/>
    </source>
</evidence>
<dbReference type="Gene3D" id="3.30.565.10">
    <property type="entry name" value="Histidine kinase-like ATPase, C-terminal domain"/>
    <property type="match status" value="1"/>
</dbReference>
<dbReference type="InterPro" id="IPR003018">
    <property type="entry name" value="GAF"/>
</dbReference>
<evidence type="ECO:0000256" key="16">
    <source>
        <dbReference type="SAM" id="Phobius"/>
    </source>
</evidence>
<dbReference type="InterPro" id="IPR011006">
    <property type="entry name" value="CheY-like_superfamily"/>
</dbReference>